<dbReference type="STRING" id="1121865.OMW_01070"/>
<keyword evidence="1" id="KW-0732">Signal</keyword>
<dbReference type="OrthoDB" id="1912982at2"/>
<evidence type="ECO:0008006" key="4">
    <source>
        <dbReference type="Google" id="ProtNLM"/>
    </source>
</evidence>
<accession>S1N4G6</accession>
<protein>
    <recommendedName>
        <fullName evidence="4">GW domain-containing protein</fullName>
    </recommendedName>
</protein>
<name>S1N4G6_9ENTE</name>
<proteinExistence type="predicted"/>
<comment type="caution">
    <text evidence="2">The sequence shown here is derived from an EMBL/GenBank/DDBJ whole genome shotgun (WGS) entry which is preliminary data.</text>
</comment>
<keyword evidence="3" id="KW-1185">Reference proteome</keyword>
<evidence type="ECO:0000256" key="1">
    <source>
        <dbReference type="SAM" id="SignalP"/>
    </source>
</evidence>
<dbReference type="Proteomes" id="UP000014113">
    <property type="component" value="Unassembled WGS sequence"/>
</dbReference>
<feature type="chain" id="PRO_5010321241" description="GW domain-containing protein" evidence="1">
    <location>
        <begin position="24"/>
        <end position="72"/>
    </location>
</feature>
<gene>
    <name evidence="2" type="ORF">I568_01690</name>
</gene>
<evidence type="ECO:0000313" key="3">
    <source>
        <dbReference type="Proteomes" id="UP000014113"/>
    </source>
</evidence>
<sequence length="72" mass="8430">MKKIISIVLFLSIIISQAPITQADSISSNDSQIYSILSVHYTWRYKFENGKQYKRKYDATHQKYVGDWILVS</sequence>
<reference evidence="2 3" key="1">
    <citation type="submission" date="2013-03" db="EMBL/GenBank/DDBJ databases">
        <title>The Genome Sequence of Enterococcus columbae ATCC_51263 (PacBio/Illumina hybrid assembly).</title>
        <authorList>
            <consortium name="The Broad Institute Genomics Platform"/>
            <consortium name="The Broad Institute Genome Sequencing Center for Infectious Disease"/>
            <person name="Earl A."/>
            <person name="Russ C."/>
            <person name="Gilmore M."/>
            <person name="Surin D."/>
            <person name="Walker B."/>
            <person name="Young S."/>
            <person name="Zeng Q."/>
            <person name="Gargeya S."/>
            <person name="Fitzgerald M."/>
            <person name="Haas B."/>
            <person name="Abouelleil A."/>
            <person name="Allen A.W."/>
            <person name="Alvarado L."/>
            <person name="Arachchi H.M."/>
            <person name="Berlin A.M."/>
            <person name="Chapman S.B."/>
            <person name="Gainer-Dewar J."/>
            <person name="Goldberg J."/>
            <person name="Griggs A."/>
            <person name="Gujja S."/>
            <person name="Hansen M."/>
            <person name="Howarth C."/>
            <person name="Imamovic A."/>
            <person name="Ireland A."/>
            <person name="Larimer J."/>
            <person name="McCowan C."/>
            <person name="Murphy C."/>
            <person name="Pearson M."/>
            <person name="Poon T.W."/>
            <person name="Priest M."/>
            <person name="Roberts A."/>
            <person name="Saif S."/>
            <person name="Shea T."/>
            <person name="Sisk P."/>
            <person name="Sykes S."/>
            <person name="Wortman J."/>
            <person name="Nusbaum C."/>
            <person name="Birren B."/>
        </authorList>
    </citation>
    <scope>NUCLEOTIDE SEQUENCE [LARGE SCALE GENOMIC DNA]</scope>
    <source>
        <strain evidence="2 3">ATCC 51263</strain>
    </source>
</reference>
<feature type="signal peptide" evidence="1">
    <location>
        <begin position="1"/>
        <end position="23"/>
    </location>
</feature>
<dbReference type="AlphaFoldDB" id="S1N4G6"/>
<evidence type="ECO:0000313" key="2">
    <source>
        <dbReference type="EMBL" id="EOW80513.1"/>
    </source>
</evidence>
<organism evidence="2 3">
    <name type="scientific">Enterococcus columbae DSM 7374 = ATCC 51263</name>
    <dbReference type="NCBI Taxonomy" id="1121865"/>
    <lineage>
        <taxon>Bacteria</taxon>
        <taxon>Bacillati</taxon>
        <taxon>Bacillota</taxon>
        <taxon>Bacilli</taxon>
        <taxon>Lactobacillales</taxon>
        <taxon>Enterococcaceae</taxon>
        <taxon>Enterococcus</taxon>
    </lineage>
</organism>
<dbReference type="RefSeq" id="WP_016183212.1">
    <property type="nucleotide sequence ID" value="NZ_JXKI01000001.1"/>
</dbReference>
<dbReference type="EMBL" id="ASWJ01000008">
    <property type="protein sequence ID" value="EOW80513.1"/>
    <property type="molecule type" value="Genomic_DNA"/>
</dbReference>